<feature type="compositionally biased region" description="Basic and acidic residues" evidence="1">
    <location>
        <begin position="432"/>
        <end position="448"/>
    </location>
</feature>
<dbReference type="Pfam" id="PF14308">
    <property type="entry name" value="DnaJ-X"/>
    <property type="match status" value="1"/>
</dbReference>
<dbReference type="InterPro" id="IPR052423">
    <property type="entry name" value="EMIR"/>
</dbReference>
<name>A0A9W7DLT7_9STRA</name>
<dbReference type="Proteomes" id="UP001165122">
    <property type="component" value="Unassembled WGS sequence"/>
</dbReference>
<dbReference type="Gene3D" id="1.10.287.110">
    <property type="entry name" value="DnaJ domain"/>
    <property type="match status" value="1"/>
</dbReference>
<dbReference type="Pfam" id="PF00226">
    <property type="entry name" value="DnaJ"/>
    <property type="match status" value="1"/>
</dbReference>
<feature type="region of interest" description="Disordered" evidence="1">
    <location>
        <begin position="1"/>
        <end position="33"/>
    </location>
</feature>
<dbReference type="PRINTS" id="PR00625">
    <property type="entry name" value="JDOMAIN"/>
</dbReference>
<dbReference type="SUPFAM" id="SSF46565">
    <property type="entry name" value="Chaperone J-domain"/>
    <property type="match status" value="1"/>
</dbReference>
<comment type="caution">
    <text evidence="3">The sequence shown here is derived from an EMBL/GenBank/DDBJ whole genome shotgun (WGS) entry which is preliminary data.</text>
</comment>
<dbReference type="EMBL" id="BRXW01000360">
    <property type="protein sequence ID" value="GMH47778.1"/>
    <property type="molecule type" value="Genomic_DNA"/>
</dbReference>
<evidence type="ECO:0000313" key="4">
    <source>
        <dbReference type="Proteomes" id="UP001165122"/>
    </source>
</evidence>
<feature type="compositionally biased region" description="Polar residues" evidence="1">
    <location>
        <begin position="451"/>
        <end position="463"/>
    </location>
</feature>
<feature type="compositionally biased region" description="Pro residues" evidence="1">
    <location>
        <begin position="1"/>
        <end position="11"/>
    </location>
</feature>
<accession>A0A9W7DLT7</accession>
<dbReference type="PANTHER" id="PTHR44094">
    <property type="entry name" value="DNAJ HEAT SHOCK N-TERMINAL DOMAIN-CONTAINING PROTEIN"/>
    <property type="match status" value="1"/>
</dbReference>
<evidence type="ECO:0000256" key="1">
    <source>
        <dbReference type="SAM" id="MobiDB-lite"/>
    </source>
</evidence>
<feature type="region of interest" description="Disordered" evidence="1">
    <location>
        <begin position="290"/>
        <end position="311"/>
    </location>
</feature>
<dbReference type="InterPro" id="IPR036869">
    <property type="entry name" value="J_dom_sf"/>
</dbReference>
<gene>
    <name evidence="3" type="ORF">TrLO_g6158</name>
</gene>
<feature type="domain" description="J" evidence="2">
    <location>
        <begin position="177"/>
        <end position="242"/>
    </location>
</feature>
<dbReference type="PROSITE" id="PS50076">
    <property type="entry name" value="DNAJ_2"/>
    <property type="match status" value="1"/>
</dbReference>
<dbReference type="PANTHER" id="PTHR44094:SF8">
    <property type="entry name" value="DNAJ HEAT SHOCK N-TERMINAL DOMAIN-CONTAINING PROTEIN-RELATED"/>
    <property type="match status" value="1"/>
</dbReference>
<evidence type="ECO:0000313" key="3">
    <source>
        <dbReference type="EMBL" id="GMH47778.1"/>
    </source>
</evidence>
<sequence length="602" mass="65916">MSDQPPPPPSQSPSSSLKSPVAPPRRLSSTSDSEIFSDLFSTRKPRDATAGISSGLKSVVKGTVAGAISLVAQPIAGAQESGASGFFKGLGAGLITAVALPVTGVAVGGYQVIRGIGNTFERVREEKEGKWWDGEERVWRVFSLKGERGELEDLQKAFDEKYPDSKSSSNKEVKDTKYYDVLCVKPNASAGEIKKAYYKLARLKHPDKNPGDEECKKEFQEIGTAYQVLSSEDKRREYDKNGLKDGGEHDEMNIDPIIFFSVMFGCSGVEDYTGELYIASVAGGLMESMKKGQEEGEKEGEEEGKDWERDREEMELKQKFRENSIALFLNSKISPIVSKSTSADSFKQEVTREASEIIKTSPDFGWQFLTIIGSALSLEAEEYIGFQTSFLGLDGHAARAKKRVDAVSGNLDIAGKGLKAASVGRKAMKDVEQFQKDNERKESIKDGTDPNAATTPSNPSRTQSQDEKEFANLQHKQETLMKSKLSETLPAIITAAMAYNRRDITRTLKNVCKKLFNDCDVVKPDRILRARTLLILGHIFLDSGRAAVKAGDGDVVKRAEVAVMSTMAKGQGQEVDINQMEELIKEGGIEGVVGKEEGGEKE</sequence>
<reference evidence="4" key="1">
    <citation type="journal article" date="2023" name="Commun. Biol.">
        <title>Genome analysis of Parmales, the sister group of diatoms, reveals the evolutionary specialization of diatoms from phago-mixotrophs to photoautotrophs.</title>
        <authorList>
            <person name="Ban H."/>
            <person name="Sato S."/>
            <person name="Yoshikawa S."/>
            <person name="Yamada K."/>
            <person name="Nakamura Y."/>
            <person name="Ichinomiya M."/>
            <person name="Sato N."/>
            <person name="Blanc-Mathieu R."/>
            <person name="Endo H."/>
            <person name="Kuwata A."/>
            <person name="Ogata H."/>
        </authorList>
    </citation>
    <scope>NUCLEOTIDE SEQUENCE [LARGE SCALE GENOMIC DNA]</scope>
    <source>
        <strain evidence="4">NIES 3700</strain>
    </source>
</reference>
<dbReference type="OrthoDB" id="10250354at2759"/>
<dbReference type="InterPro" id="IPR001623">
    <property type="entry name" value="DnaJ_domain"/>
</dbReference>
<proteinExistence type="predicted"/>
<dbReference type="AlphaFoldDB" id="A0A9W7DLT7"/>
<feature type="region of interest" description="Disordered" evidence="1">
    <location>
        <begin position="432"/>
        <end position="468"/>
    </location>
</feature>
<protein>
    <recommendedName>
        <fullName evidence="2">J domain-containing protein</fullName>
    </recommendedName>
</protein>
<dbReference type="InterPro" id="IPR026894">
    <property type="entry name" value="DnaJ_X"/>
</dbReference>
<dbReference type="CDD" id="cd06257">
    <property type="entry name" value="DnaJ"/>
    <property type="match status" value="1"/>
</dbReference>
<dbReference type="SMART" id="SM00271">
    <property type="entry name" value="DnaJ"/>
    <property type="match status" value="1"/>
</dbReference>
<organism evidence="3 4">
    <name type="scientific">Triparma laevis f. longispina</name>
    <dbReference type="NCBI Taxonomy" id="1714387"/>
    <lineage>
        <taxon>Eukaryota</taxon>
        <taxon>Sar</taxon>
        <taxon>Stramenopiles</taxon>
        <taxon>Ochrophyta</taxon>
        <taxon>Bolidophyceae</taxon>
        <taxon>Parmales</taxon>
        <taxon>Triparmaceae</taxon>
        <taxon>Triparma</taxon>
    </lineage>
</organism>
<keyword evidence="4" id="KW-1185">Reference proteome</keyword>
<evidence type="ECO:0000259" key="2">
    <source>
        <dbReference type="PROSITE" id="PS50076"/>
    </source>
</evidence>
<feature type="compositionally biased region" description="Acidic residues" evidence="1">
    <location>
        <begin position="296"/>
        <end position="305"/>
    </location>
</feature>